<protein>
    <recommendedName>
        <fullName evidence="22">TonB-dependent siderophore receptor</fullName>
    </recommendedName>
</protein>
<dbReference type="GO" id="GO:0015344">
    <property type="term" value="F:siderophore uptake transmembrane transporter activity"/>
    <property type="evidence" value="ECO:0007669"/>
    <property type="project" value="TreeGrafter"/>
</dbReference>
<dbReference type="RefSeq" id="WP_094799864.1">
    <property type="nucleotide sequence ID" value="NZ_NEVP01000006.1"/>
</dbReference>
<dbReference type="Proteomes" id="UP000216913">
    <property type="component" value="Unassembled WGS sequence"/>
</dbReference>
<feature type="domain" description="TonB-dependent receptor plug" evidence="19">
    <location>
        <begin position="81"/>
        <end position="173"/>
    </location>
</feature>
<keyword evidence="12" id="KW-0675">Receptor</keyword>
<dbReference type="OrthoDB" id="5346107at2"/>
<dbReference type="PROSITE" id="PS01156">
    <property type="entry name" value="TONB_DEPENDENT_REC_2"/>
    <property type="match status" value="1"/>
</dbReference>
<evidence type="ECO:0000259" key="18">
    <source>
        <dbReference type="Pfam" id="PF00593"/>
    </source>
</evidence>
<keyword evidence="6 14" id="KW-0812">Transmembrane</keyword>
<dbReference type="InterPro" id="IPR036942">
    <property type="entry name" value="Beta-barrel_TonB_sf"/>
</dbReference>
<comment type="similarity">
    <text evidence="2 14 16">Belongs to the TonB-dependent receptor family.</text>
</comment>
<evidence type="ECO:0000256" key="9">
    <source>
        <dbReference type="ARBA" id="ARBA00023065"/>
    </source>
</evidence>
<dbReference type="Pfam" id="PF07715">
    <property type="entry name" value="Plug"/>
    <property type="match status" value="1"/>
</dbReference>
<dbReference type="GO" id="GO:0015891">
    <property type="term" value="P:siderophore transport"/>
    <property type="evidence" value="ECO:0007669"/>
    <property type="project" value="InterPro"/>
</dbReference>
<evidence type="ECO:0000256" key="5">
    <source>
        <dbReference type="ARBA" id="ARBA00022496"/>
    </source>
</evidence>
<evidence type="ECO:0000313" key="20">
    <source>
        <dbReference type="EMBL" id="OZI51907.1"/>
    </source>
</evidence>
<evidence type="ECO:0000256" key="8">
    <source>
        <dbReference type="ARBA" id="ARBA00023004"/>
    </source>
</evidence>
<evidence type="ECO:0000256" key="14">
    <source>
        <dbReference type="PROSITE-ProRule" id="PRU01360"/>
    </source>
</evidence>
<keyword evidence="3 14" id="KW-0813">Transport</keyword>
<evidence type="ECO:0000256" key="3">
    <source>
        <dbReference type="ARBA" id="ARBA00022448"/>
    </source>
</evidence>
<dbReference type="SUPFAM" id="SSF56935">
    <property type="entry name" value="Porins"/>
    <property type="match status" value="1"/>
</dbReference>
<proteinExistence type="inferred from homology"/>
<evidence type="ECO:0000256" key="11">
    <source>
        <dbReference type="ARBA" id="ARBA00023136"/>
    </source>
</evidence>
<evidence type="ECO:0000313" key="21">
    <source>
        <dbReference type="Proteomes" id="UP000216913"/>
    </source>
</evidence>
<evidence type="ECO:0000256" key="13">
    <source>
        <dbReference type="ARBA" id="ARBA00023237"/>
    </source>
</evidence>
<keyword evidence="11 14" id="KW-0472">Membrane</keyword>
<dbReference type="CDD" id="cd01347">
    <property type="entry name" value="ligand_gated_channel"/>
    <property type="match status" value="1"/>
</dbReference>
<accession>A0A261TRK8</accession>
<keyword evidence="8" id="KW-0408">Iron</keyword>
<reference evidence="20 21" key="1">
    <citation type="submission" date="2017-05" db="EMBL/GenBank/DDBJ databases">
        <title>Complete and WGS of Bordetella genogroups.</title>
        <authorList>
            <person name="Spilker T."/>
            <person name="LiPuma J."/>
        </authorList>
    </citation>
    <scope>NUCLEOTIDE SEQUENCE [LARGE SCALE GENOMIC DNA]</scope>
    <source>
        <strain evidence="20 21">AU10456</strain>
    </source>
</reference>
<dbReference type="AlphaFoldDB" id="A0A261TRK8"/>
<sequence length="720" mass="78469">MSFPLRQRKLVLALSAALGVPAAWAPAALAQNAGGNASVQQLPSVTVTGTSVAKPDDTPPVYAGGQVARGARLGMLGNVDMMSTPFSVTSYTSELIQNQQATSLADVLDNDPGVASGGPWFFDNFFIRGFEVNRADIGFNGLYGIANSEGVQLEGIERVEVLKGPSTLLNGSSPRGTAGGAINLTPKRAEDTPLTRLSTGFVSDGNLGASVDISRRFGQDNAFGIRLNASHRDGDTSVDHEKVKASNVTLGLDYRAERLRASADFGASNQKINGARNNYFVYTPYVPEAPRGDINPYPSWSYQDRDYAFGMVRAEYDLTSFWSIGGAFGMAETTRKANSPWGEIGDLNGDIDYYAFGLNERNKTRSGELNTRLRFDTGPIKHTTVLAVTDYNLKTTGYVPSSSWTAQSNLYDPVHLPNPHDPDLDGTRVRNSDMTLRSYAITDTLSMMDERVLLTLGLRHQKIDTNAYNRTSGAWQSSYQRSKNTPAVGLVVKPIENLSLYANYVEALQQGQVAPDRAVNAGEVFDPFVSKQWELGAKMDWGTFSNTLSTFEIKRPSGYVDSDNYYRLAGEQRNRGVELSTFGEAARGLRILGGVSWTQAILTKTANGEFDGNRAGVVPKWSVKLGAEYDIAQVPGLTATARMIYTSSIPFDAANTATVPSWTRFDVGARYATKIASHPVVFRATVENVFNRRYWDSSPGYQYLNSAAPRTYMLSASIDF</sequence>
<evidence type="ECO:0000256" key="12">
    <source>
        <dbReference type="ARBA" id="ARBA00023170"/>
    </source>
</evidence>
<comment type="subcellular location">
    <subcellularLocation>
        <location evidence="1 14">Cell outer membrane</location>
        <topology evidence="1 14">Multi-pass membrane protein</topology>
    </subcellularLocation>
</comment>
<dbReference type="InterPro" id="IPR037066">
    <property type="entry name" value="Plug_dom_sf"/>
</dbReference>
<keyword evidence="13 14" id="KW-0998">Cell outer membrane</keyword>
<organism evidence="20 21">
    <name type="scientific">Bordetella genomosp. 5</name>
    <dbReference type="NCBI Taxonomy" id="1395608"/>
    <lineage>
        <taxon>Bacteria</taxon>
        <taxon>Pseudomonadati</taxon>
        <taxon>Pseudomonadota</taxon>
        <taxon>Betaproteobacteria</taxon>
        <taxon>Burkholderiales</taxon>
        <taxon>Alcaligenaceae</taxon>
        <taxon>Bordetella</taxon>
    </lineage>
</organism>
<keyword evidence="5" id="KW-0410">Iron transport</keyword>
<dbReference type="InterPro" id="IPR010917">
    <property type="entry name" value="TonB_rcpt_CS"/>
</dbReference>
<comment type="caution">
    <text evidence="20">The sequence shown here is derived from an EMBL/GenBank/DDBJ whole genome shotgun (WGS) entry which is preliminary data.</text>
</comment>
<name>A0A261TRK8_9BORD</name>
<dbReference type="PANTHER" id="PTHR32552">
    <property type="entry name" value="FERRICHROME IRON RECEPTOR-RELATED"/>
    <property type="match status" value="1"/>
</dbReference>
<keyword evidence="7 17" id="KW-0732">Signal</keyword>
<dbReference type="InterPro" id="IPR000531">
    <property type="entry name" value="Beta-barrel_TonB"/>
</dbReference>
<dbReference type="NCBIfam" id="TIGR01783">
    <property type="entry name" value="TonB-siderophor"/>
    <property type="match status" value="1"/>
</dbReference>
<dbReference type="Pfam" id="PF00593">
    <property type="entry name" value="TonB_dep_Rec_b-barrel"/>
    <property type="match status" value="1"/>
</dbReference>
<evidence type="ECO:0000256" key="16">
    <source>
        <dbReference type="RuleBase" id="RU003357"/>
    </source>
</evidence>
<evidence type="ECO:0000256" key="1">
    <source>
        <dbReference type="ARBA" id="ARBA00004571"/>
    </source>
</evidence>
<dbReference type="PROSITE" id="PS52016">
    <property type="entry name" value="TONB_DEPENDENT_REC_3"/>
    <property type="match status" value="1"/>
</dbReference>
<dbReference type="GO" id="GO:0009279">
    <property type="term" value="C:cell outer membrane"/>
    <property type="evidence" value="ECO:0007669"/>
    <property type="project" value="UniProtKB-SubCell"/>
</dbReference>
<feature type="domain" description="TonB-dependent receptor-like beta-barrel" evidence="18">
    <location>
        <begin position="268"/>
        <end position="689"/>
    </location>
</feature>
<dbReference type="PANTHER" id="PTHR32552:SF82">
    <property type="entry name" value="FCUA PROTEIN"/>
    <property type="match status" value="1"/>
</dbReference>
<evidence type="ECO:0000256" key="10">
    <source>
        <dbReference type="ARBA" id="ARBA00023077"/>
    </source>
</evidence>
<feature type="chain" id="PRO_5013125419" description="TonB-dependent siderophore receptor" evidence="17">
    <location>
        <begin position="26"/>
        <end position="720"/>
    </location>
</feature>
<evidence type="ECO:0000256" key="17">
    <source>
        <dbReference type="SAM" id="SignalP"/>
    </source>
</evidence>
<evidence type="ECO:0008006" key="22">
    <source>
        <dbReference type="Google" id="ProtNLM"/>
    </source>
</evidence>
<gene>
    <name evidence="20" type="ORF">CAL25_10340</name>
</gene>
<evidence type="ECO:0000259" key="19">
    <source>
        <dbReference type="Pfam" id="PF07715"/>
    </source>
</evidence>
<dbReference type="EMBL" id="NEVP01000006">
    <property type="protein sequence ID" value="OZI51907.1"/>
    <property type="molecule type" value="Genomic_DNA"/>
</dbReference>
<dbReference type="Gene3D" id="2.170.130.10">
    <property type="entry name" value="TonB-dependent receptor, plug domain"/>
    <property type="match status" value="1"/>
</dbReference>
<evidence type="ECO:0000256" key="7">
    <source>
        <dbReference type="ARBA" id="ARBA00022729"/>
    </source>
</evidence>
<dbReference type="InterPro" id="IPR039426">
    <property type="entry name" value="TonB-dep_rcpt-like"/>
</dbReference>
<keyword evidence="21" id="KW-1185">Reference proteome</keyword>
<evidence type="ECO:0000256" key="15">
    <source>
        <dbReference type="PROSITE-ProRule" id="PRU10144"/>
    </source>
</evidence>
<evidence type="ECO:0000256" key="4">
    <source>
        <dbReference type="ARBA" id="ARBA00022452"/>
    </source>
</evidence>
<keyword evidence="4 14" id="KW-1134">Transmembrane beta strand</keyword>
<keyword evidence="10 16" id="KW-0798">TonB box</keyword>
<feature type="signal peptide" evidence="17">
    <location>
        <begin position="1"/>
        <end position="25"/>
    </location>
</feature>
<keyword evidence="9" id="KW-0406">Ion transport</keyword>
<dbReference type="InterPro" id="IPR012910">
    <property type="entry name" value="Plug_dom"/>
</dbReference>
<dbReference type="InterPro" id="IPR010105">
    <property type="entry name" value="TonB_sidphr_rcpt"/>
</dbReference>
<feature type="short sequence motif" description="TonB C-terminal box" evidence="15">
    <location>
        <begin position="703"/>
        <end position="720"/>
    </location>
</feature>
<evidence type="ECO:0000256" key="6">
    <source>
        <dbReference type="ARBA" id="ARBA00022692"/>
    </source>
</evidence>
<dbReference type="GO" id="GO:0038023">
    <property type="term" value="F:signaling receptor activity"/>
    <property type="evidence" value="ECO:0007669"/>
    <property type="project" value="InterPro"/>
</dbReference>
<dbReference type="Gene3D" id="2.40.170.20">
    <property type="entry name" value="TonB-dependent receptor, beta-barrel domain"/>
    <property type="match status" value="1"/>
</dbReference>
<evidence type="ECO:0000256" key="2">
    <source>
        <dbReference type="ARBA" id="ARBA00009810"/>
    </source>
</evidence>